<dbReference type="InterPro" id="IPR050351">
    <property type="entry name" value="BphY/WalK/GraS-like"/>
</dbReference>
<dbReference type="SUPFAM" id="SSF158472">
    <property type="entry name" value="HAMP domain-like"/>
    <property type="match status" value="1"/>
</dbReference>
<dbReference type="PROSITE" id="PS50109">
    <property type="entry name" value="HIS_KIN"/>
    <property type="match status" value="1"/>
</dbReference>
<evidence type="ECO:0000259" key="16">
    <source>
        <dbReference type="PROSITE" id="PS50885"/>
    </source>
</evidence>
<keyword evidence="6 13" id="KW-0812">Transmembrane</keyword>
<dbReference type="SMART" id="SM00304">
    <property type="entry name" value="HAMP"/>
    <property type="match status" value="1"/>
</dbReference>
<feature type="domain" description="Histidine kinase" evidence="14">
    <location>
        <begin position="410"/>
        <end position="632"/>
    </location>
</feature>
<keyword evidence="7" id="KW-0547">Nucleotide-binding</keyword>
<dbReference type="Pfam" id="PF00512">
    <property type="entry name" value="HisKA"/>
    <property type="match status" value="1"/>
</dbReference>
<dbReference type="Gene3D" id="3.30.450.20">
    <property type="entry name" value="PAS domain"/>
    <property type="match status" value="1"/>
</dbReference>
<dbReference type="GO" id="GO:0000155">
    <property type="term" value="F:phosphorelay sensor kinase activity"/>
    <property type="evidence" value="ECO:0007669"/>
    <property type="project" value="InterPro"/>
</dbReference>
<sequence>MKKATKTFTRLRVIWSRVPAQKQLLYMGLACIAALVTFTAWVWVTRAQASINESVKLFGQGLAEALARGGAEALSNSGDLESLRYYILTQRGKLKTIAYIVFEDNAGNILLDPTSKKDLKEIFPVYKQYKENPENFTVPGIYPSPPGYRSVTNIVVRMHKNGQDLGLCWVGLYNDLFTILGTQQETTNFLITIFCLVGVLGALGVWANYTLINAPLRTLSQGASQIATGHFGHQIKVQRAGKEIDQLVNAFNYMSSRLQLYDKHNVDNLMAERNKFISERNKLELVLMSIADGVVVCDRDNRVQIVNRAATQIFDKEAKDLLGKPLVVCTEGPDQPQICHIVQQFTDSNVNITPGAIEPIVQQLQLGELTVRLHTAPIFLNKEFLGSVMIMQDITKQAELEKMKNEFMANVSHELRTPITSIKSYVDTLCNHGEKLDPDIHREFLQIIDNEADRLMHLVNDVLELSKIEEADREFEMLPMDIHRACEAAIRSLNLMARDRGIELAFEQTENLPLASINQESIERVIINLLNNGIKYTPEGGKITVKVEKHQEGEVEEVAVHVKDTGIGIPDDALEHIFDRFYRVEKKVHTIKGTGLGLTIVKKIIEKHGGRITVASALGEGSTFSFYLPALSPEAVARLTQWEEEPDLV</sequence>
<evidence type="ECO:0000256" key="5">
    <source>
        <dbReference type="ARBA" id="ARBA00022679"/>
    </source>
</evidence>
<evidence type="ECO:0000256" key="10">
    <source>
        <dbReference type="ARBA" id="ARBA00022989"/>
    </source>
</evidence>
<dbReference type="SMART" id="SM00387">
    <property type="entry name" value="HATPase_c"/>
    <property type="match status" value="1"/>
</dbReference>
<keyword evidence="9" id="KW-0067">ATP-binding</keyword>
<dbReference type="SUPFAM" id="SSF47384">
    <property type="entry name" value="Homodimeric domain of signal transducing histidine kinase"/>
    <property type="match status" value="1"/>
</dbReference>
<dbReference type="SUPFAM" id="SSF55874">
    <property type="entry name" value="ATPase domain of HSP90 chaperone/DNA topoisomerase II/histidine kinase"/>
    <property type="match status" value="1"/>
</dbReference>
<dbReference type="InterPro" id="IPR003660">
    <property type="entry name" value="HAMP_dom"/>
</dbReference>
<dbReference type="Proteomes" id="UP000664277">
    <property type="component" value="Unassembled WGS sequence"/>
</dbReference>
<feature type="domain" description="HAMP" evidence="16">
    <location>
        <begin position="210"/>
        <end position="263"/>
    </location>
</feature>
<dbReference type="InterPro" id="IPR005467">
    <property type="entry name" value="His_kinase_dom"/>
</dbReference>
<dbReference type="Gene3D" id="3.30.565.10">
    <property type="entry name" value="Histidine kinase-like ATPase, C-terminal domain"/>
    <property type="match status" value="1"/>
</dbReference>
<evidence type="ECO:0000313" key="17">
    <source>
        <dbReference type="EMBL" id="MBN8660396.1"/>
    </source>
</evidence>
<keyword evidence="10 13" id="KW-1133">Transmembrane helix</keyword>
<keyword evidence="11" id="KW-0902">Two-component regulatory system</keyword>
<dbReference type="GO" id="GO:0016020">
    <property type="term" value="C:membrane"/>
    <property type="evidence" value="ECO:0007669"/>
    <property type="project" value="UniProtKB-SubCell"/>
</dbReference>
<dbReference type="CDD" id="cd00075">
    <property type="entry name" value="HATPase"/>
    <property type="match status" value="1"/>
</dbReference>
<dbReference type="InterPro" id="IPR036890">
    <property type="entry name" value="HATPase_C_sf"/>
</dbReference>
<dbReference type="FunFam" id="3.30.565.10:FF:000006">
    <property type="entry name" value="Sensor histidine kinase WalK"/>
    <property type="match status" value="1"/>
</dbReference>
<keyword evidence="4" id="KW-0597">Phosphoprotein</keyword>
<name>A0A8J7TLW6_9BACT</name>
<dbReference type="FunFam" id="1.10.287.130:FF:000001">
    <property type="entry name" value="Two-component sensor histidine kinase"/>
    <property type="match status" value="1"/>
</dbReference>
<evidence type="ECO:0000256" key="6">
    <source>
        <dbReference type="ARBA" id="ARBA00022692"/>
    </source>
</evidence>
<evidence type="ECO:0000256" key="8">
    <source>
        <dbReference type="ARBA" id="ARBA00022777"/>
    </source>
</evidence>
<dbReference type="InterPro" id="IPR000014">
    <property type="entry name" value="PAS"/>
</dbReference>
<dbReference type="GO" id="GO:0007234">
    <property type="term" value="P:osmosensory signaling via phosphorelay pathway"/>
    <property type="evidence" value="ECO:0007669"/>
    <property type="project" value="TreeGrafter"/>
</dbReference>
<dbReference type="AlphaFoldDB" id="A0A8J7TLW6"/>
<evidence type="ECO:0000259" key="14">
    <source>
        <dbReference type="PROSITE" id="PS50109"/>
    </source>
</evidence>
<dbReference type="EMBL" id="JAFLCK010000010">
    <property type="protein sequence ID" value="MBN8660396.1"/>
    <property type="molecule type" value="Genomic_DNA"/>
</dbReference>
<protein>
    <recommendedName>
        <fullName evidence="3">histidine kinase</fullName>
        <ecNumber evidence="3">2.7.13.3</ecNumber>
    </recommendedName>
</protein>
<evidence type="ECO:0000256" key="1">
    <source>
        <dbReference type="ARBA" id="ARBA00000085"/>
    </source>
</evidence>
<dbReference type="SUPFAM" id="SSF55785">
    <property type="entry name" value="PYP-like sensor domain (PAS domain)"/>
    <property type="match status" value="1"/>
</dbReference>
<evidence type="ECO:0000256" key="13">
    <source>
        <dbReference type="SAM" id="Phobius"/>
    </source>
</evidence>
<keyword evidence="8" id="KW-0418">Kinase</keyword>
<dbReference type="PANTHER" id="PTHR42878">
    <property type="entry name" value="TWO-COMPONENT HISTIDINE KINASE"/>
    <property type="match status" value="1"/>
</dbReference>
<dbReference type="Gene3D" id="1.10.287.130">
    <property type="match status" value="1"/>
</dbReference>
<keyword evidence="5" id="KW-0808">Transferase</keyword>
<dbReference type="Pfam" id="PF08448">
    <property type="entry name" value="PAS_4"/>
    <property type="match status" value="1"/>
</dbReference>
<dbReference type="PRINTS" id="PR00344">
    <property type="entry name" value="BCTRLSENSOR"/>
</dbReference>
<evidence type="ECO:0000313" key="18">
    <source>
        <dbReference type="Proteomes" id="UP000664277"/>
    </source>
</evidence>
<evidence type="ECO:0000256" key="9">
    <source>
        <dbReference type="ARBA" id="ARBA00022840"/>
    </source>
</evidence>
<dbReference type="PROSITE" id="PS50885">
    <property type="entry name" value="HAMP"/>
    <property type="match status" value="1"/>
</dbReference>
<dbReference type="InterPro" id="IPR004358">
    <property type="entry name" value="Sig_transdc_His_kin-like_C"/>
</dbReference>
<dbReference type="CDD" id="cd00082">
    <property type="entry name" value="HisKA"/>
    <property type="match status" value="1"/>
</dbReference>
<accession>A0A8J7TLW6</accession>
<comment type="catalytic activity">
    <reaction evidence="1">
        <text>ATP + protein L-histidine = ADP + protein N-phospho-L-histidine.</text>
        <dbReference type="EC" id="2.7.13.3"/>
    </reaction>
</comment>
<dbReference type="SMART" id="SM00091">
    <property type="entry name" value="PAS"/>
    <property type="match status" value="1"/>
</dbReference>
<dbReference type="GO" id="GO:0000156">
    <property type="term" value="F:phosphorelay response regulator activity"/>
    <property type="evidence" value="ECO:0007669"/>
    <property type="project" value="TreeGrafter"/>
</dbReference>
<evidence type="ECO:0000259" key="15">
    <source>
        <dbReference type="PROSITE" id="PS50112"/>
    </source>
</evidence>
<dbReference type="Pfam" id="PF02518">
    <property type="entry name" value="HATPase_c"/>
    <property type="match status" value="1"/>
</dbReference>
<dbReference type="PANTHER" id="PTHR42878:SF7">
    <property type="entry name" value="SENSOR HISTIDINE KINASE GLRK"/>
    <property type="match status" value="1"/>
</dbReference>
<evidence type="ECO:0000256" key="7">
    <source>
        <dbReference type="ARBA" id="ARBA00022741"/>
    </source>
</evidence>
<keyword evidence="12 13" id="KW-0472">Membrane</keyword>
<evidence type="ECO:0000256" key="3">
    <source>
        <dbReference type="ARBA" id="ARBA00012438"/>
    </source>
</evidence>
<dbReference type="NCBIfam" id="TIGR00229">
    <property type="entry name" value="sensory_box"/>
    <property type="match status" value="1"/>
</dbReference>
<dbReference type="Gene3D" id="6.10.340.10">
    <property type="match status" value="1"/>
</dbReference>
<feature type="transmembrane region" description="Helical" evidence="13">
    <location>
        <begin position="189"/>
        <end position="211"/>
    </location>
</feature>
<dbReference type="GO" id="GO:0005524">
    <property type="term" value="F:ATP binding"/>
    <property type="evidence" value="ECO:0007669"/>
    <property type="project" value="UniProtKB-KW"/>
</dbReference>
<proteinExistence type="predicted"/>
<evidence type="ECO:0000256" key="11">
    <source>
        <dbReference type="ARBA" id="ARBA00023012"/>
    </source>
</evidence>
<evidence type="ECO:0000256" key="2">
    <source>
        <dbReference type="ARBA" id="ARBA00004141"/>
    </source>
</evidence>
<evidence type="ECO:0000256" key="12">
    <source>
        <dbReference type="ARBA" id="ARBA00023136"/>
    </source>
</evidence>
<dbReference type="SMART" id="SM00388">
    <property type="entry name" value="HisKA"/>
    <property type="match status" value="1"/>
</dbReference>
<feature type="transmembrane region" description="Helical" evidence="13">
    <location>
        <begin position="24"/>
        <end position="44"/>
    </location>
</feature>
<dbReference type="GO" id="GO:0030295">
    <property type="term" value="F:protein kinase activator activity"/>
    <property type="evidence" value="ECO:0007669"/>
    <property type="project" value="TreeGrafter"/>
</dbReference>
<gene>
    <name evidence="17" type="ORF">J0M35_08555</name>
</gene>
<dbReference type="EC" id="2.7.13.3" evidence="3"/>
<dbReference type="InterPro" id="IPR003661">
    <property type="entry name" value="HisK_dim/P_dom"/>
</dbReference>
<evidence type="ECO:0000256" key="4">
    <source>
        <dbReference type="ARBA" id="ARBA00022553"/>
    </source>
</evidence>
<feature type="domain" description="PAS" evidence="15">
    <location>
        <begin position="279"/>
        <end position="327"/>
    </location>
</feature>
<dbReference type="CDD" id="cd06225">
    <property type="entry name" value="HAMP"/>
    <property type="match status" value="1"/>
</dbReference>
<comment type="caution">
    <text evidence="17">The sequence shown here is derived from an EMBL/GenBank/DDBJ whole genome shotgun (WGS) entry which is preliminary data.</text>
</comment>
<organism evidence="17 18">
    <name type="scientific">Candidatus Obscuribacter phosphatis</name>
    <dbReference type="NCBI Taxonomy" id="1906157"/>
    <lineage>
        <taxon>Bacteria</taxon>
        <taxon>Bacillati</taxon>
        <taxon>Candidatus Melainabacteria</taxon>
        <taxon>Candidatus Obscuribacterales</taxon>
        <taxon>Candidatus Obscuribacteraceae</taxon>
        <taxon>Candidatus Obscuribacter</taxon>
    </lineage>
</organism>
<dbReference type="InterPro" id="IPR036097">
    <property type="entry name" value="HisK_dim/P_sf"/>
</dbReference>
<dbReference type="CDD" id="cd00130">
    <property type="entry name" value="PAS"/>
    <property type="match status" value="1"/>
</dbReference>
<dbReference type="Pfam" id="PF00672">
    <property type="entry name" value="HAMP"/>
    <property type="match status" value="1"/>
</dbReference>
<dbReference type="InterPro" id="IPR013656">
    <property type="entry name" value="PAS_4"/>
</dbReference>
<comment type="subcellular location">
    <subcellularLocation>
        <location evidence="2">Membrane</location>
        <topology evidence="2">Multi-pass membrane protein</topology>
    </subcellularLocation>
</comment>
<dbReference type="InterPro" id="IPR035965">
    <property type="entry name" value="PAS-like_dom_sf"/>
</dbReference>
<reference evidence="17" key="1">
    <citation type="submission" date="2021-02" db="EMBL/GenBank/DDBJ databases">
        <title>Genome-Resolved Metagenomics of a Microbial Community Performing Photosynthetic Biological Nutrient Removal.</title>
        <authorList>
            <person name="Mcdaniel E.A."/>
        </authorList>
    </citation>
    <scope>NUCLEOTIDE SEQUENCE</scope>
    <source>
        <strain evidence="17">UWPOB_OBS1</strain>
    </source>
</reference>
<dbReference type="PROSITE" id="PS50112">
    <property type="entry name" value="PAS"/>
    <property type="match status" value="1"/>
</dbReference>
<dbReference type="InterPro" id="IPR003594">
    <property type="entry name" value="HATPase_dom"/>
</dbReference>